<evidence type="ECO:0000256" key="11">
    <source>
        <dbReference type="SAM" id="MobiDB-lite"/>
    </source>
</evidence>
<feature type="signal peptide" evidence="13">
    <location>
        <begin position="1"/>
        <end position="23"/>
    </location>
</feature>
<keyword evidence="12" id="KW-0472">Membrane</keyword>
<evidence type="ECO:0000259" key="14">
    <source>
        <dbReference type="PROSITE" id="PS51762"/>
    </source>
</evidence>
<feature type="compositionally biased region" description="Polar residues" evidence="11">
    <location>
        <begin position="339"/>
        <end position="357"/>
    </location>
</feature>
<dbReference type="SUPFAM" id="SSF49899">
    <property type="entry name" value="Concanavalin A-like lectins/glucanases"/>
    <property type="match status" value="1"/>
</dbReference>
<dbReference type="PROSITE" id="PS51762">
    <property type="entry name" value="GH16_2"/>
    <property type="match status" value="1"/>
</dbReference>
<feature type="chain" id="PRO_5039210420" description="Beta-glucanase" evidence="13">
    <location>
        <begin position="24"/>
        <end position="481"/>
    </location>
</feature>
<sequence>MTKKDVVKYICYATALCSLQVGAGLVAADEVGNVSTLDNVPALTNTQTTDTNDITSETVNTSTTDDNTTQSVIDSTNQVNTNQVVTPETSVQNQENLSLTSTNDQVNLTTTTEDTSQTGTQAAHTGDYHEDFNAYDDTTMERSDWFNGNPFDCRWVPKNTVVNDGTLTLTIDQNTTDEYRYNGAEWRTREFFGYGMYSVRMQPISNPGVVSSFFTYTGPSDNNPWDEIDIEFLGKDTTKVQFNYYTNGVGGHEFLYDLGFDASESYHVYGFDWQADHITWYVDGVAVYTATENLPVTPGKIMMNAWPGIGVDDWLAPYDGQTPLVAYYDWISYSDQVAQNQDNTRSRSKSNTASKSRATGDVTGNTSTTTKGTESVTPTKNSTASKSEKQTLVLDNHSKGSTKEKQAASPVIKTVAYSSVASAQTAAAKTVTQSVAKANLEGSAFTALPKTNQRPSKLLTISGVFVALLGFLAMPFKKGKL</sequence>
<dbReference type="InterPro" id="IPR008263">
    <property type="entry name" value="GH16_AS"/>
</dbReference>
<evidence type="ECO:0000256" key="12">
    <source>
        <dbReference type="SAM" id="Phobius"/>
    </source>
</evidence>
<evidence type="ECO:0000256" key="4">
    <source>
        <dbReference type="ARBA" id="ARBA00014569"/>
    </source>
</evidence>
<comment type="catalytic activity">
    <reaction evidence="1">
        <text>Hydrolysis of (1-&gt;4)-beta-D-glucosidic linkages in beta-D-glucans containing (1-&gt;3)- and (1-&gt;4)-bonds.</text>
        <dbReference type="EC" id="3.2.1.73"/>
    </reaction>
</comment>
<dbReference type="InterPro" id="IPR013320">
    <property type="entry name" value="ConA-like_dom_sf"/>
</dbReference>
<dbReference type="KEGG" id="srum:GPZ88_03460"/>
<keyword evidence="13" id="KW-0732">Signal</keyword>
<dbReference type="PROSITE" id="PS01034">
    <property type="entry name" value="GH16_1"/>
    <property type="match status" value="1"/>
</dbReference>
<dbReference type="Gene3D" id="2.60.120.200">
    <property type="match status" value="1"/>
</dbReference>
<evidence type="ECO:0000256" key="2">
    <source>
        <dbReference type="ARBA" id="ARBA00006865"/>
    </source>
</evidence>
<feature type="active site" description="Proton donor" evidence="10">
    <location>
        <position position="231"/>
    </location>
</feature>
<feature type="compositionally biased region" description="Low complexity" evidence="11">
    <location>
        <begin position="46"/>
        <end position="69"/>
    </location>
</feature>
<dbReference type="PANTHER" id="PTHR31062">
    <property type="entry name" value="XYLOGLUCAN ENDOTRANSGLUCOSYLASE/HYDROLASE PROTEIN 8-RELATED"/>
    <property type="match status" value="1"/>
</dbReference>
<dbReference type="GO" id="GO:0042972">
    <property type="term" value="F:licheninase activity"/>
    <property type="evidence" value="ECO:0007669"/>
    <property type="project" value="UniProtKB-EC"/>
</dbReference>
<evidence type="ECO:0000256" key="5">
    <source>
        <dbReference type="ARBA" id="ARBA00022801"/>
    </source>
</evidence>
<dbReference type="CDD" id="cd02175">
    <property type="entry name" value="GH16_lichenase"/>
    <property type="match status" value="1"/>
</dbReference>
<dbReference type="Proteomes" id="UP000503166">
    <property type="component" value="Chromosome"/>
</dbReference>
<keyword evidence="12" id="KW-1133">Transmembrane helix</keyword>
<evidence type="ECO:0000256" key="6">
    <source>
        <dbReference type="ARBA" id="ARBA00023295"/>
    </source>
</evidence>
<evidence type="ECO:0000256" key="13">
    <source>
        <dbReference type="SAM" id="SignalP"/>
    </source>
</evidence>
<dbReference type="InterPro" id="IPR044791">
    <property type="entry name" value="Beta-glucanase/XTH"/>
</dbReference>
<feature type="compositionally biased region" description="Low complexity" evidence="11">
    <location>
        <begin position="359"/>
        <end position="380"/>
    </location>
</feature>
<dbReference type="InterPro" id="IPR008264">
    <property type="entry name" value="Beta_glucanase"/>
</dbReference>
<gene>
    <name evidence="15" type="ORF">GPZ88_03460</name>
</gene>
<dbReference type="AlphaFoldDB" id="A0A6G8HZA0"/>
<feature type="region of interest" description="Disordered" evidence="11">
    <location>
        <begin position="339"/>
        <end position="408"/>
    </location>
</feature>
<name>A0A6G8HZA0_9STRE</name>
<keyword evidence="5 15" id="KW-0378">Hydrolase</keyword>
<evidence type="ECO:0000256" key="7">
    <source>
        <dbReference type="ARBA" id="ARBA00029722"/>
    </source>
</evidence>
<reference evidence="15 16" key="1">
    <citation type="submission" date="2019-12" db="EMBL/GenBank/DDBJ databases">
        <title>Complete genome sequence of Streptococcus sp. CNU G2 isolated frome Bos taurus coreanae.</title>
        <authorList>
            <person name="Park S.Y."/>
            <person name="Kim J.H."/>
            <person name="Seo S.W."/>
        </authorList>
    </citation>
    <scope>NUCLEOTIDE SEQUENCE [LARGE SCALE GENOMIC DNA]</scope>
    <source>
        <strain evidence="15 16">CNU G2</strain>
    </source>
</reference>
<keyword evidence="6" id="KW-0326">Glycosidase</keyword>
<evidence type="ECO:0000313" key="16">
    <source>
        <dbReference type="Proteomes" id="UP000503166"/>
    </source>
</evidence>
<dbReference type="RefSeq" id="WP_166043413.1">
    <property type="nucleotide sequence ID" value="NZ_CP046919.1"/>
</dbReference>
<feature type="compositionally biased region" description="Basic and acidic residues" evidence="11">
    <location>
        <begin position="396"/>
        <end position="406"/>
    </location>
</feature>
<evidence type="ECO:0000256" key="8">
    <source>
        <dbReference type="ARBA" id="ARBA00029771"/>
    </source>
</evidence>
<evidence type="ECO:0000256" key="3">
    <source>
        <dbReference type="ARBA" id="ARBA00012690"/>
    </source>
</evidence>
<feature type="active site" description="Nucleophile" evidence="10">
    <location>
        <position position="227"/>
    </location>
</feature>
<comment type="similarity">
    <text evidence="2">Belongs to the glycosyl hydrolase 16 family.</text>
</comment>
<dbReference type="Pfam" id="PF00722">
    <property type="entry name" value="Glyco_hydro_16"/>
    <property type="match status" value="1"/>
</dbReference>
<evidence type="ECO:0000256" key="10">
    <source>
        <dbReference type="PIRSR" id="PIRSR608264-1"/>
    </source>
</evidence>
<organism evidence="15 16">
    <name type="scientific">Streptococcus ruminicola</name>
    <dbReference type="NCBI Taxonomy" id="2686210"/>
    <lineage>
        <taxon>Bacteria</taxon>
        <taxon>Bacillati</taxon>
        <taxon>Bacillota</taxon>
        <taxon>Bacilli</taxon>
        <taxon>Lactobacillales</taxon>
        <taxon>Streptococcaceae</taxon>
        <taxon>Streptococcus</taxon>
    </lineage>
</organism>
<evidence type="ECO:0000256" key="9">
    <source>
        <dbReference type="ARBA" id="ARBA00031665"/>
    </source>
</evidence>
<dbReference type="EMBL" id="CP046919">
    <property type="protein sequence ID" value="QIM46192.1"/>
    <property type="molecule type" value="Genomic_DNA"/>
</dbReference>
<accession>A0A6G8HZA0</accession>
<keyword evidence="12" id="KW-0812">Transmembrane</keyword>
<feature type="region of interest" description="Disordered" evidence="11">
    <location>
        <begin position="46"/>
        <end position="70"/>
    </location>
</feature>
<dbReference type="PRINTS" id="PR00737">
    <property type="entry name" value="GLHYDRLASE16"/>
</dbReference>
<dbReference type="InterPro" id="IPR000757">
    <property type="entry name" value="Beta-glucanase-like"/>
</dbReference>
<feature type="domain" description="GH16" evidence="14">
    <location>
        <begin position="126"/>
        <end position="339"/>
    </location>
</feature>
<dbReference type="EC" id="3.2.1.73" evidence="3"/>
<evidence type="ECO:0000313" key="15">
    <source>
        <dbReference type="EMBL" id="QIM46192.1"/>
    </source>
</evidence>
<dbReference type="GO" id="GO:0005975">
    <property type="term" value="P:carbohydrate metabolic process"/>
    <property type="evidence" value="ECO:0007669"/>
    <property type="project" value="InterPro"/>
</dbReference>
<proteinExistence type="inferred from homology"/>
<feature type="transmembrane region" description="Helical" evidence="12">
    <location>
        <begin position="458"/>
        <end position="476"/>
    </location>
</feature>
<protein>
    <recommendedName>
        <fullName evidence="4">Beta-glucanase</fullName>
        <ecNumber evidence="3">3.2.1.73</ecNumber>
    </recommendedName>
    <alternativeName>
        <fullName evidence="9">1,3-1,4-beta-D-glucan 4-glucanohydrolase</fullName>
    </alternativeName>
    <alternativeName>
        <fullName evidence="8">Endo-beta-1,3-1,4 glucanase</fullName>
    </alternativeName>
    <alternativeName>
        <fullName evidence="7">Lichenase</fullName>
    </alternativeName>
</protein>
<evidence type="ECO:0000256" key="1">
    <source>
        <dbReference type="ARBA" id="ARBA00000481"/>
    </source>
</evidence>
<dbReference type="NCBIfam" id="NF047856">
    <property type="entry name" value="BGlucanaseBglS"/>
    <property type="match status" value="1"/>
</dbReference>